<name>A0AAV7V2J7_PLEWA</name>
<proteinExistence type="predicted"/>
<accession>A0AAV7V2J7</accession>
<dbReference type="AlphaFoldDB" id="A0AAV7V2J7"/>
<evidence type="ECO:0000313" key="2">
    <source>
        <dbReference type="EMBL" id="KAJ1194982.1"/>
    </source>
</evidence>
<reference evidence="2" key="1">
    <citation type="journal article" date="2022" name="bioRxiv">
        <title>Sequencing and chromosome-scale assembly of the giantPleurodeles waltlgenome.</title>
        <authorList>
            <person name="Brown T."/>
            <person name="Elewa A."/>
            <person name="Iarovenko S."/>
            <person name="Subramanian E."/>
            <person name="Araus A.J."/>
            <person name="Petzold A."/>
            <person name="Susuki M."/>
            <person name="Suzuki K.-i.T."/>
            <person name="Hayashi T."/>
            <person name="Toyoda A."/>
            <person name="Oliveira C."/>
            <person name="Osipova E."/>
            <person name="Leigh N.D."/>
            <person name="Simon A."/>
            <person name="Yun M.H."/>
        </authorList>
    </citation>
    <scope>NUCLEOTIDE SEQUENCE</scope>
    <source>
        <strain evidence="2">20211129_DDA</strain>
        <tissue evidence="2">Liver</tissue>
    </source>
</reference>
<dbReference type="Proteomes" id="UP001066276">
    <property type="component" value="Chromosome 2_2"/>
</dbReference>
<feature type="region of interest" description="Disordered" evidence="1">
    <location>
        <begin position="1"/>
        <end position="99"/>
    </location>
</feature>
<sequence>MRLPAPAAGPASTPDLRGRAQGRCRVLKWSAPPAGHTTVLRPTPQSSQPQCSAASALTASSPLSGRMFPSTRGPPRAQRQAPGQSGQGEQEDCFRAGAL</sequence>
<comment type="caution">
    <text evidence="2">The sequence shown here is derived from an EMBL/GenBank/DDBJ whole genome shotgun (WGS) entry which is preliminary data.</text>
</comment>
<evidence type="ECO:0000313" key="3">
    <source>
        <dbReference type="Proteomes" id="UP001066276"/>
    </source>
</evidence>
<gene>
    <name evidence="2" type="ORF">NDU88_004266</name>
</gene>
<evidence type="ECO:0000256" key="1">
    <source>
        <dbReference type="SAM" id="MobiDB-lite"/>
    </source>
</evidence>
<protein>
    <submittedName>
        <fullName evidence="2">Uncharacterized protein</fullName>
    </submittedName>
</protein>
<feature type="compositionally biased region" description="Low complexity" evidence="1">
    <location>
        <begin position="42"/>
        <end position="64"/>
    </location>
</feature>
<organism evidence="2 3">
    <name type="scientific">Pleurodeles waltl</name>
    <name type="common">Iberian ribbed newt</name>
    <dbReference type="NCBI Taxonomy" id="8319"/>
    <lineage>
        <taxon>Eukaryota</taxon>
        <taxon>Metazoa</taxon>
        <taxon>Chordata</taxon>
        <taxon>Craniata</taxon>
        <taxon>Vertebrata</taxon>
        <taxon>Euteleostomi</taxon>
        <taxon>Amphibia</taxon>
        <taxon>Batrachia</taxon>
        <taxon>Caudata</taxon>
        <taxon>Salamandroidea</taxon>
        <taxon>Salamandridae</taxon>
        <taxon>Pleurodelinae</taxon>
        <taxon>Pleurodeles</taxon>
    </lineage>
</organism>
<dbReference type="EMBL" id="JANPWB010000004">
    <property type="protein sequence ID" value="KAJ1194982.1"/>
    <property type="molecule type" value="Genomic_DNA"/>
</dbReference>
<keyword evidence="3" id="KW-1185">Reference proteome</keyword>